<comment type="catalytic activity">
    <reaction evidence="3">
        <text>3-(methylsulfanyl)propanoate + ATP + CoA = 3-(methylsulfanyl)propanoyl-CoA + AMP + diphosphate</text>
        <dbReference type="Rhea" id="RHEA:43052"/>
        <dbReference type="ChEBI" id="CHEBI:30616"/>
        <dbReference type="ChEBI" id="CHEBI:33019"/>
        <dbReference type="ChEBI" id="CHEBI:49016"/>
        <dbReference type="ChEBI" id="CHEBI:57287"/>
        <dbReference type="ChEBI" id="CHEBI:82815"/>
        <dbReference type="ChEBI" id="CHEBI:456215"/>
        <dbReference type="EC" id="6.2.1.44"/>
    </reaction>
    <physiologicalReaction direction="left-to-right" evidence="3">
        <dbReference type="Rhea" id="RHEA:43053"/>
    </physiologicalReaction>
</comment>
<feature type="domain" description="AMP-dependent synthetase/ligase" evidence="6">
    <location>
        <begin position="11"/>
        <end position="375"/>
    </location>
</feature>
<dbReference type="SUPFAM" id="SSF56801">
    <property type="entry name" value="Acetyl-CoA synthetase-like"/>
    <property type="match status" value="1"/>
</dbReference>
<dbReference type="Proteomes" id="UP000015524">
    <property type="component" value="Unassembled WGS sequence"/>
</dbReference>
<sequence>MTDSWFGEIIHRNARQNADGLAFVEGGRSLTHAAYLARAEALAAALRARGIARMDRVALLSMNRIEYMEVCGACELTGFIAATVNFRLSAHELRVQLRDCAPAAIFFESSYTSLIEEIRADLPSIGTWICFDDGPDWAEPYEEVMSAAAGQVPDVASTIEDIAYLVYTSGSTGRPKGCILGSRELTRKAEQHASDLGITSDDRLLIVMPLFHVGARGVSSAGQWRGAAVHIQRSFDPAAFIRTVEAERISIAHLAPTMVQMVVEHPLAATADFSSLRAILYSAAAMPGEVLRKALELFGPVFHQAYGQTEGIVSCLPRHHHKPNGSEQEKARLLSVGQPYPGVEVMLVDDAGRDVTHGGTGEIVYRGGAMFRGYWNDSVATLAAWRDGWLHSGDIGRFDADGFLYIVDRKKDMIVTGGENVASREVEDALLRHPQVAEAAVIGVPHSKWGETVHAVVVLRDGATLGETEIIEHCRLFLASFKKPTGVSFVEALPKLANGKVDKLSLRQRWSAEGSMA</sequence>
<dbReference type="Gene3D" id="3.40.50.12780">
    <property type="entry name" value="N-terminal domain of ligase-like"/>
    <property type="match status" value="1"/>
</dbReference>
<dbReference type="RefSeq" id="WP_021246181.1">
    <property type="nucleotide sequence ID" value="NZ_ATIB01000081.1"/>
</dbReference>
<dbReference type="FunFam" id="3.30.300.30:FF:000008">
    <property type="entry name" value="2,3-dihydroxybenzoate-AMP ligase"/>
    <property type="match status" value="1"/>
</dbReference>
<dbReference type="InterPro" id="IPR025110">
    <property type="entry name" value="AMP-bd_C"/>
</dbReference>
<dbReference type="PANTHER" id="PTHR43767">
    <property type="entry name" value="LONG-CHAIN-FATTY-ACID--COA LIGASE"/>
    <property type="match status" value="1"/>
</dbReference>
<evidence type="ECO:0000256" key="1">
    <source>
        <dbReference type="ARBA" id="ARBA00006432"/>
    </source>
</evidence>
<dbReference type="EC" id="6.2.1.44" evidence="4"/>
<dbReference type="Pfam" id="PF00501">
    <property type="entry name" value="AMP-binding"/>
    <property type="match status" value="1"/>
</dbReference>
<dbReference type="InterPro" id="IPR000873">
    <property type="entry name" value="AMP-dep_synth/lig_dom"/>
</dbReference>
<organism evidence="8 9">
    <name type="scientific">Sphingobium baderi LL03</name>
    <dbReference type="NCBI Taxonomy" id="1114964"/>
    <lineage>
        <taxon>Bacteria</taxon>
        <taxon>Pseudomonadati</taxon>
        <taxon>Pseudomonadota</taxon>
        <taxon>Alphaproteobacteria</taxon>
        <taxon>Sphingomonadales</taxon>
        <taxon>Sphingomonadaceae</taxon>
        <taxon>Sphingobium</taxon>
    </lineage>
</organism>
<dbReference type="PROSITE" id="PS00455">
    <property type="entry name" value="AMP_BINDING"/>
    <property type="match status" value="1"/>
</dbReference>
<dbReference type="PANTHER" id="PTHR43767:SF7">
    <property type="entry name" value="MEDIUM_LONG-CHAIN-FATTY-ACID--COA LIGASE FADD8"/>
    <property type="match status" value="1"/>
</dbReference>
<evidence type="ECO:0000259" key="7">
    <source>
        <dbReference type="Pfam" id="PF13193"/>
    </source>
</evidence>
<keyword evidence="2" id="KW-0436">Ligase</keyword>
<evidence type="ECO:0000256" key="2">
    <source>
        <dbReference type="ARBA" id="ARBA00022598"/>
    </source>
</evidence>
<dbReference type="EMBL" id="ATIB01000081">
    <property type="protein sequence ID" value="EQA98580.1"/>
    <property type="molecule type" value="Genomic_DNA"/>
</dbReference>
<keyword evidence="9" id="KW-1185">Reference proteome</keyword>
<dbReference type="PATRIC" id="fig|1114964.3.peg.3538"/>
<gene>
    <name evidence="8" type="ORF">L485_18010</name>
</gene>
<comment type="similarity">
    <text evidence="1">Belongs to the ATP-dependent AMP-binding enzyme family.</text>
</comment>
<evidence type="ECO:0000256" key="5">
    <source>
        <dbReference type="ARBA" id="ARBA00067668"/>
    </source>
</evidence>
<dbReference type="InterPro" id="IPR045851">
    <property type="entry name" value="AMP-bd_C_sf"/>
</dbReference>
<feature type="domain" description="AMP-binding enzyme C-terminal" evidence="7">
    <location>
        <begin position="425"/>
        <end position="500"/>
    </location>
</feature>
<evidence type="ECO:0000256" key="4">
    <source>
        <dbReference type="ARBA" id="ARBA00066616"/>
    </source>
</evidence>
<dbReference type="OrthoDB" id="7056261at2"/>
<evidence type="ECO:0000313" key="8">
    <source>
        <dbReference type="EMBL" id="EQA98580.1"/>
    </source>
</evidence>
<evidence type="ECO:0000313" key="9">
    <source>
        <dbReference type="Proteomes" id="UP000015524"/>
    </source>
</evidence>
<dbReference type="Pfam" id="PF13193">
    <property type="entry name" value="AMP-binding_C"/>
    <property type="match status" value="1"/>
</dbReference>
<name>T0G4H4_9SPHN</name>
<accession>T0G4H4</accession>
<evidence type="ECO:0000259" key="6">
    <source>
        <dbReference type="Pfam" id="PF00501"/>
    </source>
</evidence>
<dbReference type="AlphaFoldDB" id="T0G4H4"/>
<protein>
    <recommendedName>
        <fullName evidence="5">3-methylmercaptopropionyl-CoA ligase</fullName>
        <ecNumber evidence="4">6.2.1.44</ecNumber>
    </recommendedName>
</protein>
<proteinExistence type="inferred from homology"/>
<dbReference type="eggNOG" id="COG0318">
    <property type="taxonomic scope" value="Bacteria"/>
</dbReference>
<dbReference type="InterPro" id="IPR050237">
    <property type="entry name" value="ATP-dep_AMP-bd_enzyme"/>
</dbReference>
<dbReference type="GO" id="GO:0016877">
    <property type="term" value="F:ligase activity, forming carbon-sulfur bonds"/>
    <property type="evidence" value="ECO:0007669"/>
    <property type="project" value="UniProtKB-ARBA"/>
</dbReference>
<reference evidence="8 9" key="1">
    <citation type="journal article" date="2013" name="Genome Announc.">
        <title>Draft Genome Sequence of a Hexachlorocyclohexane-Degrading Bacterium, Sphingobium baderi Strain LL03T.</title>
        <authorList>
            <person name="Kaur J."/>
            <person name="Verma H."/>
            <person name="Tripathi C."/>
            <person name="Khurana J.P."/>
            <person name="Lal R."/>
        </authorList>
    </citation>
    <scope>NUCLEOTIDE SEQUENCE [LARGE SCALE GENOMIC DNA]</scope>
    <source>
        <strain evidence="8 9">LL03</strain>
    </source>
</reference>
<dbReference type="Gene3D" id="3.30.300.30">
    <property type="match status" value="1"/>
</dbReference>
<comment type="caution">
    <text evidence="8">The sequence shown here is derived from an EMBL/GenBank/DDBJ whole genome shotgun (WGS) entry which is preliminary data.</text>
</comment>
<dbReference type="InterPro" id="IPR042099">
    <property type="entry name" value="ANL_N_sf"/>
</dbReference>
<evidence type="ECO:0000256" key="3">
    <source>
        <dbReference type="ARBA" id="ARBA00051915"/>
    </source>
</evidence>
<dbReference type="InterPro" id="IPR020845">
    <property type="entry name" value="AMP-binding_CS"/>
</dbReference>